<dbReference type="PANTHER" id="PTHR43248">
    <property type="entry name" value="2-SUCCINYL-6-HYDROXY-2,4-CYCLOHEXADIENE-1-CARBOXYLATE SYNTHASE"/>
    <property type="match status" value="1"/>
</dbReference>
<keyword evidence="3" id="KW-0378">Hydrolase</keyword>
<keyword evidence="7" id="KW-1185">Reference proteome</keyword>
<name>A0A3D9T7D1_9ACTN</name>
<dbReference type="InterPro" id="IPR029058">
    <property type="entry name" value="AB_hydrolase_fold"/>
</dbReference>
<dbReference type="EMBL" id="QTTT01000001">
    <property type="protein sequence ID" value="REF00585.1"/>
    <property type="molecule type" value="Genomic_DNA"/>
</dbReference>
<evidence type="ECO:0000313" key="6">
    <source>
        <dbReference type="EMBL" id="REF00585.1"/>
    </source>
</evidence>
<dbReference type="Gene3D" id="3.40.50.1820">
    <property type="entry name" value="alpha/beta hydrolase"/>
    <property type="match status" value="1"/>
</dbReference>
<comment type="caution">
    <text evidence="6">The sequence shown here is derived from an EMBL/GenBank/DDBJ whole genome shotgun (WGS) entry which is preliminary data.</text>
</comment>
<dbReference type="AlphaFoldDB" id="A0A3D9T7D1"/>
<gene>
    <name evidence="6" type="ORF">DFJ69_6136</name>
</gene>
<organism evidence="6 7">
    <name type="scientific">Thermomonospora umbrina</name>
    <dbReference type="NCBI Taxonomy" id="111806"/>
    <lineage>
        <taxon>Bacteria</taxon>
        <taxon>Bacillati</taxon>
        <taxon>Actinomycetota</taxon>
        <taxon>Actinomycetes</taxon>
        <taxon>Streptosporangiales</taxon>
        <taxon>Thermomonosporaceae</taxon>
        <taxon>Thermomonospora</taxon>
    </lineage>
</organism>
<evidence type="ECO:0000259" key="5">
    <source>
        <dbReference type="Pfam" id="PF08386"/>
    </source>
</evidence>
<evidence type="ECO:0000256" key="3">
    <source>
        <dbReference type="ARBA" id="ARBA00022801"/>
    </source>
</evidence>
<dbReference type="Pfam" id="PF08386">
    <property type="entry name" value="Abhydrolase_4"/>
    <property type="match status" value="1"/>
</dbReference>
<reference evidence="6 7" key="1">
    <citation type="submission" date="2018-08" db="EMBL/GenBank/DDBJ databases">
        <title>Sequencing the genomes of 1000 actinobacteria strains.</title>
        <authorList>
            <person name="Klenk H.-P."/>
        </authorList>
    </citation>
    <scope>NUCLEOTIDE SEQUENCE [LARGE SCALE GENOMIC DNA]</scope>
    <source>
        <strain evidence="6 7">DSM 43927</strain>
    </source>
</reference>
<dbReference type="SUPFAM" id="SSF53474">
    <property type="entry name" value="alpha/beta-Hydrolases"/>
    <property type="match status" value="1"/>
</dbReference>
<keyword evidence="2 4" id="KW-0732">Signal</keyword>
<feature type="domain" description="Peptidase S33 tripeptidyl aminopeptidase-like C-terminal" evidence="5">
    <location>
        <begin position="375"/>
        <end position="477"/>
    </location>
</feature>
<feature type="signal peptide" evidence="4">
    <location>
        <begin position="1"/>
        <end position="23"/>
    </location>
</feature>
<evidence type="ECO:0000256" key="2">
    <source>
        <dbReference type="ARBA" id="ARBA00022729"/>
    </source>
</evidence>
<sequence length="480" mass="50963">MGRRVHSSVAVAVAATSVVSVIAAVPARPVQAATLTWGACPTGVSTELQCANLTLPLNYRDPAGGTVTIKISRLASADPTKRRGVLLVNPGGPGNSGLGQPITIKNRPAPRSLLEAYDIIGFDPRGVGWSSPVRCGLQNINSTVAPYALTTQDVVTQSGVADAMADTCAGSAVSPLLPHITTANTARDMDQIRAALGETRISYYGVSYGSALGAAYASMFPGRTDRILLDSIVGDTYMGRDAWRSFGQGVEDRFPDFARHAAANHATYSIGSTPEQVRANFFTLARRLDVSPLGDVNGIVFRRRMFSALYRDSAFPGFARLWQTLANGQVPAPTTPTTADNYVSAQLAITCGDSAWPRDVATYQADVEEDRIDFPLFGPAAANIYPCAHWSVPPVELPAQVTATGPVNIMLLQNARDPATPLNNALKLRRKFGARARLITADQGGHGVFHFTNNACANDHGLGFLVNGTLPDSDRLCPAE</sequence>
<dbReference type="PANTHER" id="PTHR43248:SF29">
    <property type="entry name" value="TRIPEPTIDYL AMINOPEPTIDASE"/>
    <property type="match status" value="1"/>
</dbReference>
<dbReference type="InterPro" id="IPR013595">
    <property type="entry name" value="Pept_S33_TAP-like_C"/>
</dbReference>
<protein>
    <submittedName>
        <fullName evidence="6">Pimeloyl-ACP methyl ester carboxylesterase</fullName>
    </submittedName>
</protein>
<evidence type="ECO:0000256" key="4">
    <source>
        <dbReference type="SAM" id="SignalP"/>
    </source>
</evidence>
<dbReference type="Proteomes" id="UP000256661">
    <property type="component" value="Unassembled WGS sequence"/>
</dbReference>
<evidence type="ECO:0000256" key="1">
    <source>
        <dbReference type="ARBA" id="ARBA00010088"/>
    </source>
</evidence>
<proteinExistence type="inferred from homology"/>
<dbReference type="InterPro" id="IPR051601">
    <property type="entry name" value="Serine_prot/Carboxylest_S33"/>
</dbReference>
<dbReference type="RefSeq" id="WP_116025718.1">
    <property type="nucleotide sequence ID" value="NZ_QTTT01000001.1"/>
</dbReference>
<feature type="chain" id="PRO_5038399215" evidence="4">
    <location>
        <begin position="24"/>
        <end position="480"/>
    </location>
</feature>
<accession>A0A3D9T7D1</accession>
<dbReference type="OrthoDB" id="3930934at2"/>
<evidence type="ECO:0000313" key="7">
    <source>
        <dbReference type="Proteomes" id="UP000256661"/>
    </source>
</evidence>
<dbReference type="GO" id="GO:0016787">
    <property type="term" value="F:hydrolase activity"/>
    <property type="evidence" value="ECO:0007669"/>
    <property type="project" value="UniProtKB-KW"/>
</dbReference>
<comment type="similarity">
    <text evidence="1">Belongs to the peptidase S33 family.</text>
</comment>